<organism evidence="6 7">
    <name type="scientific">Oceanitalea stevensii</name>
    <dbReference type="NCBI Taxonomy" id="2763072"/>
    <lineage>
        <taxon>Bacteria</taxon>
        <taxon>Bacillati</taxon>
        <taxon>Actinomycetota</taxon>
        <taxon>Actinomycetes</taxon>
        <taxon>Micrococcales</taxon>
        <taxon>Bogoriellaceae</taxon>
        <taxon>Georgenia</taxon>
    </lineage>
</organism>
<evidence type="ECO:0000313" key="6">
    <source>
        <dbReference type="EMBL" id="MBD8061897.1"/>
    </source>
</evidence>
<sequence length="382" mass="40333">MTARPEVSSTPERRVTIHDVAAACGVAPSTVSRALSRPGRINPETAERITRVAQELGYRSSRPTPVGSQATGGKKILLLSVPDLTNPVFAEIARGAQETAMSLDYTVQLSDFQESARLERMSIERSLPGVDGIIMVSSRLPDSALRVIAQSKPVVLLSRTVTSIPSVITDDDAGMRTAVEHLAGLGHERIVYLAGPEASWASGVRWLALRRVAEELGIKARRLGPFLPTLAGGLRAAEQFVLRPASAVIAFNDQLAAGLIKGLGRSGVSVPSDVSVIGFDNTIVAALVAPGLTSVATPRREQGAVGSRLLISRITGESSLVERSGPLPTRLSVRTSTSVQRSEAARAWAARESARRAPVPLTPRSPGRPVARTGRPLAAPAV</sequence>
<dbReference type="InterPro" id="IPR000843">
    <property type="entry name" value="HTH_LacI"/>
</dbReference>
<keyword evidence="7" id="KW-1185">Reference proteome</keyword>
<dbReference type="InterPro" id="IPR046335">
    <property type="entry name" value="LacI/GalR-like_sensor"/>
</dbReference>
<evidence type="ECO:0000256" key="2">
    <source>
        <dbReference type="ARBA" id="ARBA00023125"/>
    </source>
</evidence>
<dbReference type="InterPro" id="IPR010982">
    <property type="entry name" value="Lambda_DNA-bd_dom_sf"/>
</dbReference>
<proteinExistence type="predicted"/>
<dbReference type="SUPFAM" id="SSF47413">
    <property type="entry name" value="lambda repressor-like DNA-binding domains"/>
    <property type="match status" value="1"/>
</dbReference>
<dbReference type="Pfam" id="PF00356">
    <property type="entry name" value="LacI"/>
    <property type="match status" value="1"/>
</dbReference>
<reference evidence="6 7" key="1">
    <citation type="submission" date="2020-08" db="EMBL/GenBank/DDBJ databases">
        <title>A Genomic Blueprint of the Chicken Gut Microbiome.</title>
        <authorList>
            <person name="Gilroy R."/>
            <person name="Ravi A."/>
            <person name="Getino M."/>
            <person name="Pursley I."/>
            <person name="Horton D.L."/>
            <person name="Alikhan N.-F."/>
            <person name="Baker D."/>
            <person name="Gharbi K."/>
            <person name="Hall N."/>
            <person name="Watson M."/>
            <person name="Adriaenssens E.M."/>
            <person name="Foster-Nyarko E."/>
            <person name="Jarju S."/>
            <person name="Secka A."/>
            <person name="Antonio M."/>
            <person name="Oren A."/>
            <person name="Chaudhuri R."/>
            <person name="La Ragione R.M."/>
            <person name="Hildebrand F."/>
            <person name="Pallen M.J."/>
        </authorList>
    </citation>
    <scope>NUCLEOTIDE SEQUENCE [LARGE SCALE GENOMIC DNA]</scope>
    <source>
        <strain evidence="6 7">Sa1BUA1</strain>
    </source>
</reference>
<evidence type="ECO:0000259" key="5">
    <source>
        <dbReference type="PROSITE" id="PS50932"/>
    </source>
</evidence>
<dbReference type="PROSITE" id="PS50932">
    <property type="entry name" value="HTH_LACI_2"/>
    <property type="match status" value="1"/>
</dbReference>
<accession>A0ABR8Z0N4</accession>
<evidence type="ECO:0000256" key="4">
    <source>
        <dbReference type="SAM" id="MobiDB-lite"/>
    </source>
</evidence>
<dbReference type="Gene3D" id="1.10.260.40">
    <property type="entry name" value="lambda repressor-like DNA-binding domains"/>
    <property type="match status" value="1"/>
</dbReference>
<dbReference type="PANTHER" id="PTHR30146:SF147">
    <property type="entry name" value="HTH-TYPE TRANSCRIPTIONAL REGULATOR DEGA"/>
    <property type="match status" value="1"/>
</dbReference>
<dbReference type="Pfam" id="PF13377">
    <property type="entry name" value="Peripla_BP_3"/>
    <property type="match status" value="1"/>
</dbReference>
<comment type="caution">
    <text evidence="6">The sequence shown here is derived from an EMBL/GenBank/DDBJ whole genome shotgun (WGS) entry which is preliminary data.</text>
</comment>
<keyword evidence="3" id="KW-0804">Transcription</keyword>
<name>A0ABR8Z0N4_9MICO</name>
<dbReference type="Gene3D" id="3.40.50.2300">
    <property type="match status" value="2"/>
</dbReference>
<dbReference type="SMART" id="SM00354">
    <property type="entry name" value="HTH_LACI"/>
    <property type="match status" value="1"/>
</dbReference>
<dbReference type="InterPro" id="IPR028082">
    <property type="entry name" value="Peripla_BP_I"/>
</dbReference>
<dbReference type="SUPFAM" id="SSF53822">
    <property type="entry name" value="Periplasmic binding protein-like I"/>
    <property type="match status" value="1"/>
</dbReference>
<evidence type="ECO:0000256" key="3">
    <source>
        <dbReference type="ARBA" id="ARBA00023163"/>
    </source>
</evidence>
<feature type="region of interest" description="Disordered" evidence="4">
    <location>
        <begin position="336"/>
        <end position="382"/>
    </location>
</feature>
<keyword evidence="1" id="KW-0805">Transcription regulation</keyword>
<dbReference type="RefSeq" id="WP_251839022.1">
    <property type="nucleotide sequence ID" value="NZ_JACSPO010000002.1"/>
</dbReference>
<feature type="domain" description="HTH lacI-type" evidence="5">
    <location>
        <begin position="15"/>
        <end position="72"/>
    </location>
</feature>
<evidence type="ECO:0000313" key="7">
    <source>
        <dbReference type="Proteomes" id="UP000661894"/>
    </source>
</evidence>
<keyword evidence="2 6" id="KW-0238">DNA-binding</keyword>
<gene>
    <name evidence="6" type="ORF">H9624_06125</name>
</gene>
<dbReference type="Proteomes" id="UP000661894">
    <property type="component" value="Unassembled WGS sequence"/>
</dbReference>
<dbReference type="PANTHER" id="PTHR30146">
    <property type="entry name" value="LACI-RELATED TRANSCRIPTIONAL REPRESSOR"/>
    <property type="match status" value="1"/>
</dbReference>
<protein>
    <submittedName>
        <fullName evidence="6">LacI family DNA-binding transcriptional regulator</fullName>
    </submittedName>
</protein>
<dbReference type="GO" id="GO:0003677">
    <property type="term" value="F:DNA binding"/>
    <property type="evidence" value="ECO:0007669"/>
    <property type="project" value="UniProtKB-KW"/>
</dbReference>
<feature type="compositionally biased region" description="Low complexity" evidence="4">
    <location>
        <begin position="341"/>
        <end position="351"/>
    </location>
</feature>
<dbReference type="EMBL" id="JACSPO010000002">
    <property type="protein sequence ID" value="MBD8061897.1"/>
    <property type="molecule type" value="Genomic_DNA"/>
</dbReference>
<dbReference type="CDD" id="cd01392">
    <property type="entry name" value="HTH_LacI"/>
    <property type="match status" value="1"/>
</dbReference>
<evidence type="ECO:0000256" key="1">
    <source>
        <dbReference type="ARBA" id="ARBA00023015"/>
    </source>
</evidence>
<dbReference type="CDD" id="cd06267">
    <property type="entry name" value="PBP1_LacI_sugar_binding-like"/>
    <property type="match status" value="1"/>
</dbReference>